<feature type="domain" description="Reverse transcriptase zinc-binding" evidence="1">
    <location>
        <begin position="38"/>
        <end position="124"/>
    </location>
</feature>
<evidence type="ECO:0000259" key="1">
    <source>
        <dbReference type="Pfam" id="PF13966"/>
    </source>
</evidence>
<dbReference type="AlphaFoldDB" id="A0AB40AU91"/>
<keyword evidence="2" id="KW-1185">Reference proteome</keyword>
<dbReference type="RefSeq" id="XP_039118169.1">
    <property type="nucleotide sequence ID" value="XM_039262235.1"/>
</dbReference>
<name>A0AB40AU91_DIOCR</name>
<evidence type="ECO:0000313" key="2">
    <source>
        <dbReference type="Proteomes" id="UP001515500"/>
    </source>
</evidence>
<evidence type="ECO:0000313" key="3">
    <source>
        <dbReference type="RefSeq" id="XP_039118169.1"/>
    </source>
</evidence>
<protein>
    <submittedName>
        <fullName evidence="3">Uncharacterized protein LOC120254088</fullName>
    </submittedName>
</protein>
<reference evidence="3" key="1">
    <citation type="submission" date="2025-08" db="UniProtKB">
        <authorList>
            <consortium name="RefSeq"/>
        </authorList>
    </citation>
    <scope>IDENTIFICATION</scope>
</reference>
<organism evidence="2 3">
    <name type="scientific">Dioscorea cayennensis subsp. rotundata</name>
    <name type="common">White Guinea yam</name>
    <name type="synonym">Dioscorea rotundata</name>
    <dbReference type="NCBI Taxonomy" id="55577"/>
    <lineage>
        <taxon>Eukaryota</taxon>
        <taxon>Viridiplantae</taxon>
        <taxon>Streptophyta</taxon>
        <taxon>Embryophyta</taxon>
        <taxon>Tracheophyta</taxon>
        <taxon>Spermatophyta</taxon>
        <taxon>Magnoliopsida</taxon>
        <taxon>Liliopsida</taxon>
        <taxon>Dioscoreales</taxon>
        <taxon>Dioscoreaceae</taxon>
        <taxon>Dioscorea</taxon>
    </lineage>
</organism>
<accession>A0AB40AU91</accession>
<gene>
    <name evidence="3" type="primary">LOC120254088</name>
</gene>
<sequence length="246" mass="28328">MAPLSNLPDWNTLINNTVAHLSNENDGKSWILSTNGRFSVKTFYNFLNDGGLRCHKTPVILKSVCPKKINLFNWLAWDNKILTLENLAMRRCNLLQSTACVLCHAGVETADHLLLHCPFALHIWTFFGQLFGVRHWPRSLVDLWGDWRRMIPKPLIPFWDLLVRAINWNIWLERNARIFNSNCLSSVSIIMKIVRMLISWFDAAPEPKKAKLEVPVSKIKRSLEFLSPRIAEQSVLPPRPHSPGET</sequence>
<proteinExistence type="predicted"/>
<dbReference type="Proteomes" id="UP001515500">
    <property type="component" value="Unplaced"/>
</dbReference>
<dbReference type="Pfam" id="PF13966">
    <property type="entry name" value="zf-RVT"/>
    <property type="match status" value="1"/>
</dbReference>
<dbReference type="InterPro" id="IPR026960">
    <property type="entry name" value="RVT-Znf"/>
</dbReference>
<dbReference type="GeneID" id="120254088"/>